<dbReference type="PANTHER" id="PTHR43395">
    <property type="entry name" value="SENSOR HISTIDINE KINASE CHEA"/>
    <property type="match status" value="1"/>
</dbReference>
<dbReference type="InterPro" id="IPR004358">
    <property type="entry name" value="Sig_transdc_His_kin-like_C"/>
</dbReference>
<dbReference type="InterPro" id="IPR036890">
    <property type="entry name" value="HATPase_C_sf"/>
</dbReference>
<dbReference type="Proteomes" id="UP000238348">
    <property type="component" value="Chromosome"/>
</dbReference>
<dbReference type="InterPro" id="IPR051315">
    <property type="entry name" value="Bact_Chemotaxis_CheA"/>
</dbReference>
<feature type="domain" description="Histidine kinase" evidence="8">
    <location>
        <begin position="313"/>
        <end position="571"/>
    </location>
</feature>
<dbReference type="EC" id="2.7.13.3" evidence="2"/>
<dbReference type="SUPFAM" id="SSF55874">
    <property type="entry name" value="ATPase domain of HSP90 chaperone/DNA topoisomerase II/histidine kinase"/>
    <property type="match status" value="1"/>
</dbReference>
<evidence type="ECO:0000259" key="9">
    <source>
        <dbReference type="PROSITE" id="PS50851"/>
    </source>
</evidence>
<dbReference type="Gene3D" id="2.30.30.40">
    <property type="entry name" value="SH3 Domains"/>
    <property type="match status" value="1"/>
</dbReference>
<dbReference type="SMART" id="SM00073">
    <property type="entry name" value="HPT"/>
    <property type="match status" value="1"/>
</dbReference>
<evidence type="ECO:0000259" key="8">
    <source>
        <dbReference type="PROSITE" id="PS50109"/>
    </source>
</evidence>
<comment type="catalytic activity">
    <reaction evidence="1">
        <text>ATP + protein L-histidine = ADP + protein N-phospho-L-histidine.</text>
        <dbReference type="EC" id="2.7.13.3"/>
    </reaction>
</comment>
<organism evidence="11 12">
    <name type="scientific">Sorangium cellulosum</name>
    <name type="common">Polyangium cellulosum</name>
    <dbReference type="NCBI Taxonomy" id="56"/>
    <lineage>
        <taxon>Bacteria</taxon>
        <taxon>Pseudomonadati</taxon>
        <taxon>Myxococcota</taxon>
        <taxon>Polyangia</taxon>
        <taxon>Polyangiales</taxon>
        <taxon>Polyangiaceae</taxon>
        <taxon>Sorangium</taxon>
    </lineage>
</organism>
<evidence type="ECO:0000256" key="4">
    <source>
        <dbReference type="ARBA" id="ARBA00022679"/>
    </source>
</evidence>
<dbReference type="AlphaFoldDB" id="A0A2L0EN70"/>
<dbReference type="Gene3D" id="1.20.120.160">
    <property type="entry name" value="HPT domain"/>
    <property type="match status" value="1"/>
</dbReference>
<dbReference type="RefSeq" id="WP_104978464.1">
    <property type="nucleotide sequence ID" value="NZ_CP012673.1"/>
</dbReference>
<feature type="compositionally biased region" description="Polar residues" evidence="7">
    <location>
        <begin position="290"/>
        <end position="301"/>
    </location>
</feature>
<dbReference type="CDD" id="cd16916">
    <property type="entry name" value="HATPase_CheA-like"/>
    <property type="match status" value="1"/>
</dbReference>
<evidence type="ECO:0000256" key="1">
    <source>
        <dbReference type="ARBA" id="ARBA00000085"/>
    </source>
</evidence>
<accession>A0A2L0EN70</accession>
<evidence type="ECO:0000256" key="6">
    <source>
        <dbReference type="PROSITE-ProRule" id="PRU00110"/>
    </source>
</evidence>
<dbReference type="Gene3D" id="3.30.565.10">
    <property type="entry name" value="Histidine kinase-like ATPase, C-terminal domain"/>
    <property type="match status" value="1"/>
</dbReference>
<dbReference type="PROSITE" id="PS50109">
    <property type="entry name" value="HIS_KIN"/>
    <property type="match status" value="1"/>
</dbReference>
<dbReference type="EMBL" id="CP012673">
    <property type="protein sequence ID" value="AUX40702.1"/>
    <property type="molecule type" value="Genomic_DNA"/>
</dbReference>
<feature type="modified residue" description="Phosphohistidine" evidence="6">
    <location>
        <position position="52"/>
    </location>
</feature>
<keyword evidence="4" id="KW-0808">Transferase</keyword>
<evidence type="ECO:0000256" key="5">
    <source>
        <dbReference type="ARBA" id="ARBA00022777"/>
    </source>
</evidence>
<evidence type="ECO:0000256" key="2">
    <source>
        <dbReference type="ARBA" id="ARBA00012438"/>
    </source>
</evidence>
<feature type="domain" description="HPt" evidence="10">
    <location>
        <begin position="1"/>
        <end position="109"/>
    </location>
</feature>
<dbReference type="InterPro" id="IPR004105">
    <property type="entry name" value="CheA-like_dim"/>
</dbReference>
<evidence type="ECO:0000256" key="7">
    <source>
        <dbReference type="SAM" id="MobiDB-lite"/>
    </source>
</evidence>
<dbReference type="Pfam" id="PF01627">
    <property type="entry name" value="Hpt"/>
    <property type="match status" value="1"/>
</dbReference>
<evidence type="ECO:0000256" key="3">
    <source>
        <dbReference type="ARBA" id="ARBA00022553"/>
    </source>
</evidence>
<protein>
    <recommendedName>
        <fullName evidence="2">histidine kinase</fullName>
        <ecNumber evidence="2">2.7.13.3</ecNumber>
    </recommendedName>
</protein>
<dbReference type="InterPro" id="IPR036097">
    <property type="entry name" value="HisK_dim/P_sf"/>
</dbReference>
<dbReference type="PRINTS" id="PR00344">
    <property type="entry name" value="BCTRLSENSOR"/>
</dbReference>
<dbReference type="Pfam" id="PF02895">
    <property type="entry name" value="H-kinase_dim"/>
    <property type="match status" value="1"/>
</dbReference>
<evidence type="ECO:0000313" key="11">
    <source>
        <dbReference type="EMBL" id="AUX40702.1"/>
    </source>
</evidence>
<dbReference type="SUPFAM" id="SSF47226">
    <property type="entry name" value="Histidine-containing phosphotransfer domain, HPT domain"/>
    <property type="match status" value="1"/>
</dbReference>
<feature type="region of interest" description="Disordered" evidence="7">
    <location>
        <begin position="248"/>
        <end position="281"/>
    </location>
</feature>
<dbReference type="Pfam" id="PF02518">
    <property type="entry name" value="HATPase_c"/>
    <property type="match status" value="1"/>
</dbReference>
<dbReference type="InterPro" id="IPR005467">
    <property type="entry name" value="His_kinase_dom"/>
</dbReference>
<dbReference type="Pfam" id="PF01584">
    <property type="entry name" value="CheW"/>
    <property type="match status" value="2"/>
</dbReference>
<dbReference type="SUPFAM" id="SSF50341">
    <property type="entry name" value="CheW-like"/>
    <property type="match status" value="2"/>
</dbReference>
<dbReference type="SMART" id="SM01231">
    <property type="entry name" value="H-kinase_dim"/>
    <property type="match status" value="1"/>
</dbReference>
<dbReference type="FunFam" id="3.30.565.10:FF:000016">
    <property type="entry name" value="Chemotaxis protein CheA, putative"/>
    <property type="match status" value="1"/>
</dbReference>
<dbReference type="InterPro" id="IPR002545">
    <property type="entry name" value="CheW-lke_dom"/>
</dbReference>
<dbReference type="OrthoDB" id="9803176at2"/>
<dbReference type="InterPro" id="IPR036061">
    <property type="entry name" value="CheW-like_dom_sf"/>
</dbReference>
<dbReference type="GO" id="GO:0006935">
    <property type="term" value="P:chemotaxis"/>
    <property type="evidence" value="ECO:0007669"/>
    <property type="project" value="InterPro"/>
</dbReference>
<sequence length="760" mass="81843">MVDSGDRAREEFFSEAQEIVEGLGRDLLALDEAVRTNKVDPDVINDVFRAVHTLKGLAGLFGATRMATLSHELEELLDNLRLGRIEISASVLDLLFRSVELYGRILQNEKDGRDAPMPEVDDLLRQLHQDAGPSAAGLADDNYDLDPGLLSVLTEYEEHRLRTNIASGMTLFRLRVQFHLATIDQALDDLKITAKPYGEIITYLPTGAGADQDSIELDILMASRAPLDELQRALHQAGAAVEEIPRRSDAHAAHAAHAAHGRVAPGMPSISPAHRGGVPTGVSRAVDLTGSMQASPPSSARGNRKGELSSIRSVAQTVRVDIHKLDRLMNIVGELALVRSALGRLVERLRAAPTERELSLDLHRLQRTFDRHLAAMQAGILEVRMVPLGQVFDKLARVVRQISRDADKLVNLVITGADTEVDKLIVEELSDPLMHMMRNAIDHGIESKSAREAVGKPAVGTIALNAFQKGNHVVIEIEDDGKGIDVDKLLEVALRRGVMSQEDARTTSYREVLNLIFMPGISTKTDVSEISGRGVGMDVVKTNIGKLGGVIDVNSEPGIGTKMTVTLPITLAIISALIVRVADRLFAIPLTNVQEAVALDEATVRQIDGREMITLRNSTLQLCYLARLFGLNEEEELSARIAGLLGGARGGSAARAAVSGGRRGADGRGTLGLQAGSKRKYIVVAQVGARRLGLVVSTLIGQQDVVIKALGPSLASVRGFAGATELGDQRIALVLDAPALIEEILHGGDRQRADPRSTHG</sequence>
<dbReference type="Gene3D" id="1.10.287.560">
    <property type="entry name" value="Histidine kinase CheA-like, homodimeric domain"/>
    <property type="match status" value="1"/>
</dbReference>
<keyword evidence="5 11" id="KW-0418">Kinase</keyword>
<dbReference type="SUPFAM" id="SSF47384">
    <property type="entry name" value="Homodimeric domain of signal transducing histidine kinase"/>
    <property type="match status" value="1"/>
</dbReference>
<proteinExistence type="predicted"/>
<dbReference type="PROSITE" id="PS50894">
    <property type="entry name" value="HPT"/>
    <property type="match status" value="1"/>
</dbReference>
<dbReference type="InterPro" id="IPR037006">
    <property type="entry name" value="CheA-like_homodim_sf"/>
</dbReference>
<dbReference type="InterPro" id="IPR036641">
    <property type="entry name" value="HPT_dom_sf"/>
</dbReference>
<name>A0A2L0EN70_SORCE</name>
<feature type="domain" description="CheW-like" evidence="9">
    <location>
        <begin position="573"/>
        <end position="746"/>
    </location>
</feature>
<dbReference type="SMART" id="SM00260">
    <property type="entry name" value="CheW"/>
    <property type="match status" value="1"/>
</dbReference>
<evidence type="ECO:0000259" key="10">
    <source>
        <dbReference type="PROSITE" id="PS50894"/>
    </source>
</evidence>
<feature type="region of interest" description="Disordered" evidence="7">
    <location>
        <begin position="289"/>
        <end position="308"/>
    </location>
</feature>
<gene>
    <name evidence="11" type="primary">resE</name>
    <name evidence="11" type="ORF">SOCE26_021030</name>
</gene>
<dbReference type="CDD" id="cd00088">
    <property type="entry name" value="HPT"/>
    <property type="match status" value="1"/>
</dbReference>
<evidence type="ECO:0000313" key="12">
    <source>
        <dbReference type="Proteomes" id="UP000238348"/>
    </source>
</evidence>
<dbReference type="GO" id="GO:0000155">
    <property type="term" value="F:phosphorelay sensor kinase activity"/>
    <property type="evidence" value="ECO:0007669"/>
    <property type="project" value="InterPro"/>
</dbReference>
<dbReference type="InterPro" id="IPR003594">
    <property type="entry name" value="HATPase_dom"/>
</dbReference>
<dbReference type="GO" id="GO:0005737">
    <property type="term" value="C:cytoplasm"/>
    <property type="evidence" value="ECO:0007669"/>
    <property type="project" value="InterPro"/>
</dbReference>
<dbReference type="SMART" id="SM00387">
    <property type="entry name" value="HATPase_c"/>
    <property type="match status" value="1"/>
</dbReference>
<dbReference type="PROSITE" id="PS50851">
    <property type="entry name" value="CHEW"/>
    <property type="match status" value="1"/>
</dbReference>
<reference evidence="11 12" key="1">
    <citation type="submission" date="2015-09" db="EMBL/GenBank/DDBJ databases">
        <title>Sorangium comparison.</title>
        <authorList>
            <person name="Zaburannyi N."/>
            <person name="Bunk B."/>
            <person name="Overmann J."/>
            <person name="Mueller R."/>
        </authorList>
    </citation>
    <scope>NUCLEOTIDE SEQUENCE [LARGE SCALE GENOMIC DNA]</scope>
    <source>
        <strain evidence="11 12">So ce26</strain>
    </source>
</reference>
<keyword evidence="3 6" id="KW-0597">Phosphoprotein</keyword>
<dbReference type="InterPro" id="IPR008207">
    <property type="entry name" value="Sig_transdc_His_kin_Hpt_dom"/>
</dbReference>
<dbReference type="PANTHER" id="PTHR43395:SF1">
    <property type="entry name" value="CHEMOTAXIS PROTEIN CHEA"/>
    <property type="match status" value="1"/>
</dbReference>